<dbReference type="EMBL" id="FOWX01000095">
    <property type="protein sequence ID" value="SFQ36945.1"/>
    <property type="molecule type" value="Genomic_DNA"/>
</dbReference>
<dbReference type="Proteomes" id="UP000198784">
    <property type="component" value="Unassembled WGS sequence"/>
</dbReference>
<reference evidence="2" key="1">
    <citation type="submission" date="2016-10" db="EMBL/GenBank/DDBJ databases">
        <authorList>
            <person name="Varghese N."/>
            <person name="Submissions S."/>
        </authorList>
    </citation>
    <scope>NUCLEOTIDE SEQUENCE [LARGE SCALE GENOMIC DNA]</scope>
    <source>
        <strain evidence="2">DSM 17834</strain>
    </source>
</reference>
<dbReference type="STRING" id="289003.SAMN05216190_1952"/>
<feature type="non-terminal residue" evidence="1">
    <location>
        <position position="1"/>
    </location>
</feature>
<dbReference type="AlphaFoldDB" id="A0A1I5XYD6"/>
<keyword evidence="2" id="KW-1185">Reference proteome</keyword>
<protein>
    <submittedName>
        <fullName evidence="1">Uncharacterized protein</fullName>
    </submittedName>
</protein>
<evidence type="ECO:0000313" key="1">
    <source>
        <dbReference type="EMBL" id="SFQ36945.1"/>
    </source>
</evidence>
<organism evidence="1 2">
    <name type="scientific">Pseudomonas borbori</name>
    <dbReference type="NCBI Taxonomy" id="289003"/>
    <lineage>
        <taxon>Bacteria</taxon>
        <taxon>Pseudomonadati</taxon>
        <taxon>Pseudomonadota</taxon>
        <taxon>Gammaproteobacteria</taxon>
        <taxon>Pseudomonadales</taxon>
        <taxon>Pseudomonadaceae</taxon>
        <taxon>Pseudomonas</taxon>
    </lineage>
</organism>
<accession>A0A1I5XYD6</accession>
<proteinExistence type="predicted"/>
<sequence length="37" mass="4089">RQASQDNVGGTRQVDLAARNLHQLGLKLKGLADRFQL</sequence>
<gene>
    <name evidence="1" type="ORF">SAMN05216190_1952</name>
</gene>
<name>A0A1I5XYD6_9PSED</name>
<evidence type="ECO:0000313" key="2">
    <source>
        <dbReference type="Proteomes" id="UP000198784"/>
    </source>
</evidence>